<evidence type="ECO:0000259" key="2">
    <source>
        <dbReference type="PROSITE" id="PS00028"/>
    </source>
</evidence>
<evidence type="ECO:0000313" key="4">
    <source>
        <dbReference type="Proteomes" id="UP000799429"/>
    </source>
</evidence>
<dbReference type="AlphaFoldDB" id="A0A9P4S965"/>
<protein>
    <recommendedName>
        <fullName evidence="2">C2H2-type domain-containing protein</fullName>
    </recommendedName>
</protein>
<proteinExistence type="predicted"/>
<reference evidence="3" key="1">
    <citation type="journal article" date="2020" name="Stud. Mycol.">
        <title>101 Dothideomycetes genomes: a test case for predicting lifestyles and emergence of pathogens.</title>
        <authorList>
            <person name="Haridas S."/>
            <person name="Albert R."/>
            <person name="Binder M."/>
            <person name="Bloem J."/>
            <person name="Labutti K."/>
            <person name="Salamov A."/>
            <person name="Andreopoulos B."/>
            <person name="Baker S."/>
            <person name="Barry K."/>
            <person name="Bills G."/>
            <person name="Bluhm B."/>
            <person name="Cannon C."/>
            <person name="Castanera R."/>
            <person name="Culley D."/>
            <person name="Daum C."/>
            <person name="Ezra D."/>
            <person name="Gonzalez J."/>
            <person name="Henrissat B."/>
            <person name="Kuo A."/>
            <person name="Liang C."/>
            <person name="Lipzen A."/>
            <person name="Lutzoni F."/>
            <person name="Magnuson J."/>
            <person name="Mondo S."/>
            <person name="Nolan M."/>
            <person name="Ohm R."/>
            <person name="Pangilinan J."/>
            <person name="Park H.-J."/>
            <person name="Ramirez L."/>
            <person name="Alfaro M."/>
            <person name="Sun H."/>
            <person name="Tritt A."/>
            <person name="Yoshinaga Y."/>
            <person name="Zwiers L.-H."/>
            <person name="Turgeon B."/>
            <person name="Goodwin S."/>
            <person name="Spatafora J."/>
            <person name="Crous P."/>
            <person name="Grigoriev I."/>
        </authorList>
    </citation>
    <scope>NUCLEOTIDE SEQUENCE</scope>
    <source>
        <strain evidence="3">CBS 101060</strain>
    </source>
</reference>
<name>A0A9P4S965_9PEZI</name>
<dbReference type="Gene3D" id="3.30.160.60">
    <property type="entry name" value="Classic Zinc Finger"/>
    <property type="match status" value="1"/>
</dbReference>
<evidence type="ECO:0000313" key="3">
    <source>
        <dbReference type="EMBL" id="KAF2838266.1"/>
    </source>
</evidence>
<feature type="compositionally biased region" description="Polar residues" evidence="1">
    <location>
        <begin position="219"/>
        <end position="232"/>
    </location>
</feature>
<sequence>MEKDHDYCRHCYLVFEDDYDAFTHHNAEFHGGCKFCGASFKSIGGRDLHIKREHPVNQSLHCPGCNEEFIRASAIIRHWEFDQCQKGDPLRSENGAVTRKQFYGHLMHKNIINRILEQPESMDKIINPDWADAARDFDTTGGVELPIDTPIEGVNLNQHPTLQPEILSPPLSATHQRWPPLPSVSSQSGGVALVASEISSLRLSSSTTRSSTPSPSTRVIQQSGASNNRTCSDATTKVTASAWGGSQKAAKKLFPDAKPATASWDLALAERNKVFQVDNMFKIRFWDPTSAEYDPERLYNEFLQAYCCPYPHCDANFGKPDAVETHVNENHQIKDWRCPCCLKLFKSVSSLISHCESPVARCELSNKKNFGQAIDEFTGGFLSARRELRPDITEHDIRNLDLRVTWNKFTSSKPIDWKGPKKDVVVGRGWKKENINTGSFTR</sequence>
<dbReference type="EMBL" id="MU006097">
    <property type="protein sequence ID" value="KAF2838266.1"/>
    <property type="molecule type" value="Genomic_DNA"/>
</dbReference>
<dbReference type="PROSITE" id="PS00028">
    <property type="entry name" value="ZINC_FINGER_C2H2_1"/>
    <property type="match status" value="1"/>
</dbReference>
<dbReference type="Proteomes" id="UP000799429">
    <property type="component" value="Unassembled WGS sequence"/>
</dbReference>
<accession>A0A9P4S965</accession>
<dbReference type="OrthoDB" id="8117402at2759"/>
<evidence type="ECO:0000256" key="1">
    <source>
        <dbReference type="SAM" id="MobiDB-lite"/>
    </source>
</evidence>
<dbReference type="InterPro" id="IPR013087">
    <property type="entry name" value="Znf_C2H2_type"/>
</dbReference>
<feature type="region of interest" description="Disordered" evidence="1">
    <location>
        <begin position="204"/>
        <end position="232"/>
    </location>
</feature>
<feature type="compositionally biased region" description="Low complexity" evidence="1">
    <location>
        <begin position="204"/>
        <end position="218"/>
    </location>
</feature>
<comment type="caution">
    <text evidence="3">The sequence shown here is derived from an EMBL/GenBank/DDBJ whole genome shotgun (WGS) entry which is preliminary data.</text>
</comment>
<organism evidence="3 4">
    <name type="scientific">Patellaria atrata CBS 101060</name>
    <dbReference type="NCBI Taxonomy" id="1346257"/>
    <lineage>
        <taxon>Eukaryota</taxon>
        <taxon>Fungi</taxon>
        <taxon>Dikarya</taxon>
        <taxon>Ascomycota</taxon>
        <taxon>Pezizomycotina</taxon>
        <taxon>Dothideomycetes</taxon>
        <taxon>Dothideomycetes incertae sedis</taxon>
        <taxon>Patellariales</taxon>
        <taxon>Patellariaceae</taxon>
        <taxon>Patellaria</taxon>
    </lineage>
</organism>
<keyword evidence="4" id="KW-1185">Reference proteome</keyword>
<gene>
    <name evidence="3" type="ORF">M501DRAFT_935693</name>
</gene>
<dbReference type="Pfam" id="PF12874">
    <property type="entry name" value="zf-met"/>
    <property type="match status" value="1"/>
</dbReference>
<feature type="domain" description="C2H2-type" evidence="2">
    <location>
        <begin position="308"/>
        <end position="331"/>
    </location>
</feature>
<dbReference type="SMART" id="SM00355">
    <property type="entry name" value="ZnF_C2H2"/>
    <property type="match status" value="4"/>
</dbReference>